<keyword evidence="2 5" id="KW-0812">Transmembrane</keyword>
<organism evidence="6 7">
    <name type="scientific">Nocardioides albertanoniae</name>
    <dbReference type="NCBI Taxonomy" id="1175486"/>
    <lineage>
        <taxon>Bacteria</taxon>
        <taxon>Bacillati</taxon>
        <taxon>Actinomycetota</taxon>
        <taxon>Actinomycetes</taxon>
        <taxon>Propionibacteriales</taxon>
        <taxon>Nocardioidaceae</taxon>
        <taxon>Nocardioides</taxon>
    </lineage>
</organism>
<feature type="transmembrane region" description="Helical" evidence="5">
    <location>
        <begin position="60"/>
        <end position="80"/>
    </location>
</feature>
<feature type="transmembrane region" description="Helical" evidence="5">
    <location>
        <begin position="128"/>
        <end position="145"/>
    </location>
</feature>
<feature type="transmembrane region" description="Helical" evidence="5">
    <location>
        <begin position="35"/>
        <end position="54"/>
    </location>
</feature>
<protein>
    <submittedName>
        <fullName evidence="6">Mn2+/Fe2+ NRAMP family transporter</fullName>
    </submittedName>
</protein>
<evidence type="ECO:0000256" key="5">
    <source>
        <dbReference type="SAM" id="Phobius"/>
    </source>
</evidence>
<name>A0A543A1J2_9ACTN</name>
<dbReference type="GO" id="GO:0005384">
    <property type="term" value="F:manganese ion transmembrane transporter activity"/>
    <property type="evidence" value="ECO:0007669"/>
    <property type="project" value="TreeGrafter"/>
</dbReference>
<dbReference type="PANTHER" id="PTHR11706">
    <property type="entry name" value="SOLUTE CARRIER PROTEIN FAMILY 11 MEMBER"/>
    <property type="match status" value="1"/>
</dbReference>
<dbReference type="PANTHER" id="PTHR11706:SF3">
    <property type="entry name" value="METAL ION TRANSPORT PROTEIN"/>
    <property type="match status" value="1"/>
</dbReference>
<proteinExistence type="predicted"/>
<evidence type="ECO:0000313" key="6">
    <source>
        <dbReference type="EMBL" id="TQL66400.1"/>
    </source>
</evidence>
<feature type="transmembrane region" description="Helical" evidence="5">
    <location>
        <begin position="405"/>
        <end position="429"/>
    </location>
</feature>
<evidence type="ECO:0000256" key="2">
    <source>
        <dbReference type="ARBA" id="ARBA00022692"/>
    </source>
</evidence>
<keyword evidence="4 5" id="KW-0472">Membrane</keyword>
<feature type="transmembrane region" description="Helical" evidence="5">
    <location>
        <begin position="380"/>
        <end position="399"/>
    </location>
</feature>
<keyword evidence="7" id="KW-1185">Reference proteome</keyword>
<dbReference type="RefSeq" id="WP_141778609.1">
    <property type="nucleotide sequence ID" value="NZ_VFOV01000001.1"/>
</dbReference>
<accession>A0A543A1J2</accession>
<evidence type="ECO:0000256" key="1">
    <source>
        <dbReference type="ARBA" id="ARBA00004141"/>
    </source>
</evidence>
<dbReference type="EMBL" id="VFOV01000001">
    <property type="protein sequence ID" value="TQL66400.1"/>
    <property type="molecule type" value="Genomic_DNA"/>
</dbReference>
<feature type="transmembrane region" description="Helical" evidence="5">
    <location>
        <begin position="441"/>
        <end position="462"/>
    </location>
</feature>
<evidence type="ECO:0000256" key="4">
    <source>
        <dbReference type="ARBA" id="ARBA00023136"/>
    </source>
</evidence>
<dbReference type="GO" id="GO:0005886">
    <property type="term" value="C:plasma membrane"/>
    <property type="evidence" value="ECO:0007669"/>
    <property type="project" value="TreeGrafter"/>
</dbReference>
<dbReference type="GO" id="GO:0015086">
    <property type="term" value="F:cadmium ion transmembrane transporter activity"/>
    <property type="evidence" value="ECO:0007669"/>
    <property type="project" value="TreeGrafter"/>
</dbReference>
<gene>
    <name evidence="6" type="ORF">FB381_0255</name>
</gene>
<feature type="transmembrane region" description="Helical" evidence="5">
    <location>
        <begin position="211"/>
        <end position="231"/>
    </location>
</feature>
<evidence type="ECO:0000313" key="7">
    <source>
        <dbReference type="Proteomes" id="UP000320209"/>
    </source>
</evidence>
<feature type="transmembrane region" description="Helical" evidence="5">
    <location>
        <begin position="151"/>
        <end position="168"/>
    </location>
</feature>
<feature type="transmembrane region" description="Helical" evidence="5">
    <location>
        <begin position="282"/>
        <end position="303"/>
    </location>
</feature>
<comment type="caution">
    <text evidence="6">The sequence shown here is derived from an EMBL/GenBank/DDBJ whole genome shotgun (WGS) entry which is preliminary data.</text>
</comment>
<dbReference type="OrthoDB" id="9787548at2"/>
<dbReference type="NCBIfam" id="NF037982">
    <property type="entry name" value="Nramp_1"/>
    <property type="match status" value="1"/>
</dbReference>
<reference evidence="6 7" key="1">
    <citation type="submission" date="2019-06" db="EMBL/GenBank/DDBJ databases">
        <title>Sequencing the genomes of 1000 actinobacteria strains.</title>
        <authorList>
            <person name="Klenk H.-P."/>
        </authorList>
    </citation>
    <scope>NUCLEOTIDE SEQUENCE [LARGE SCALE GENOMIC DNA]</scope>
    <source>
        <strain evidence="6 7">DSM 25218</strain>
    </source>
</reference>
<feature type="transmembrane region" description="Helical" evidence="5">
    <location>
        <begin position="180"/>
        <end position="199"/>
    </location>
</feature>
<dbReference type="GO" id="GO:0034755">
    <property type="term" value="P:iron ion transmembrane transport"/>
    <property type="evidence" value="ECO:0007669"/>
    <property type="project" value="TreeGrafter"/>
</dbReference>
<sequence>MTTTVNPAAPAQDPYELRPEDVLDPPRTLRGRLRYLGPGIVITASVVGSGELLVTTSLGAKAGFALLWLVILGAAVKVWVQVELARWTILNGETALAGYGRVRPRIGPMGWMNWLWIGLDLAKNFQRGGVIGGTAAACSIAWPIVGESLSRTSLTVWTVIATVLSIVLMSSSRYSVVERVTTASVAIFTTTTIALALSLPFTDFSYTASDIASGLTFAIPAGAIGLALAMFGSTGVGADDMTNYTYWCLEKGYARWTGPDDGTEARAQRAEGWLKVMQLDVLLSWVLCTLTTLSFYIVGASVLGGRPGPAPEDSEVITSVSSIYTDILGPWAEWLFLIGAVAVLYSTHVAAVAVVPRLWTNTLGLMGAIDWRDVKVRTRWIRILTVVLPVVWAVMYLAVRSPLLLLQIGATGNAIFLLAVLVAVWRMRLVEVDRRFRTSRLVTALFVVSTVAIAGLAAYSLYEVIGG</sequence>
<evidence type="ECO:0000256" key="3">
    <source>
        <dbReference type="ARBA" id="ARBA00022989"/>
    </source>
</evidence>
<comment type="subcellular location">
    <subcellularLocation>
        <location evidence="1">Membrane</location>
        <topology evidence="1">Multi-pass membrane protein</topology>
    </subcellularLocation>
</comment>
<dbReference type="InterPro" id="IPR001046">
    <property type="entry name" value="NRAMP_fam"/>
</dbReference>
<feature type="transmembrane region" description="Helical" evidence="5">
    <location>
        <begin position="334"/>
        <end position="359"/>
    </location>
</feature>
<keyword evidence="3 5" id="KW-1133">Transmembrane helix</keyword>
<dbReference type="Proteomes" id="UP000320209">
    <property type="component" value="Unassembled WGS sequence"/>
</dbReference>
<dbReference type="AlphaFoldDB" id="A0A543A1J2"/>